<dbReference type="GO" id="GO:0016887">
    <property type="term" value="F:ATP hydrolysis activity"/>
    <property type="evidence" value="ECO:0007669"/>
    <property type="project" value="InterPro"/>
</dbReference>
<protein>
    <submittedName>
        <fullName evidence="11">Sugar ABC transporter ATP-binding protein</fullName>
    </submittedName>
</protein>
<keyword evidence="9" id="KW-0472">Membrane</keyword>
<dbReference type="PROSITE" id="PS50893">
    <property type="entry name" value="ABC_TRANSPORTER_2"/>
    <property type="match status" value="2"/>
</dbReference>
<evidence type="ECO:0000256" key="4">
    <source>
        <dbReference type="ARBA" id="ARBA00022597"/>
    </source>
</evidence>
<dbReference type="InterPro" id="IPR027417">
    <property type="entry name" value="P-loop_NTPase"/>
</dbReference>
<dbReference type="GO" id="GO:0005886">
    <property type="term" value="C:plasma membrane"/>
    <property type="evidence" value="ECO:0007669"/>
    <property type="project" value="UniProtKB-SubCell"/>
</dbReference>
<dbReference type="CDD" id="cd03216">
    <property type="entry name" value="ABC_Carb_Monos_I"/>
    <property type="match status" value="1"/>
</dbReference>
<dbReference type="PANTHER" id="PTHR43790:SF3">
    <property type="entry name" value="D-ALLOSE IMPORT ATP-BINDING PROTEIN ALSA-RELATED"/>
    <property type="match status" value="1"/>
</dbReference>
<feature type="domain" description="ABC transporter" evidence="10">
    <location>
        <begin position="6"/>
        <end position="243"/>
    </location>
</feature>
<reference evidence="11" key="1">
    <citation type="submission" date="2021-06" db="EMBL/GenBank/DDBJ databases">
        <title>Description of novel taxa of the family Lachnospiraceae.</title>
        <authorList>
            <person name="Chaplin A.V."/>
            <person name="Sokolova S.R."/>
            <person name="Pikina A.P."/>
            <person name="Korzhanova M."/>
            <person name="Belova V."/>
            <person name="Korostin D."/>
            <person name="Efimov B.A."/>
        </authorList>
    </citation>
    <scope>NUCLEOTIDE SEQUENCE</scope>
    <source>
        <strain evidence="11">ASD5720</strain>
    </source>
</reference>
<evidence type="ECO:0000256" key="6">
    <source>
        <dbReference type="ARBA" id="ARBA00022741"/>
    </source>
</evidence>
<name>A0A949JZL6_9FIRM</name>
<keyword evidence="12" id="KW-1185">Reference proteome</keyword>
<dbReference type="InterPro" id="IPR050107">
    <property type="entry name" value="ABC_carbohydrate_import_ATPase"/>
</dbReference>
<feature type="domain" description="ABC transporter" evidence="10">
    <location>
        <begin position="253"/>
        <end position="497"/>
    </location>
</feature>
<evidence type="ECO:0000256" key="2">
    <source>
        <dbReference type="ARBA" id="ARBA00022448"/>
    </source>
</evidence>
<keyword evidence="7 11" id="KW-0067">ATP-binding</keyword>
<comment type="subcellular location">
    <subcellularLocation>
        <location evidence="1">Cell membrane</location>
        <topology evidence="1">Peripheral membrane protein</topology>
    </subcellularLocation>
</comment>
<dbReference type="GO" id="GO:0005524">
    <property type="term" value="F:ATP binding"/>
    <property type="evidence" value="ECO:0007669"/>
    <property type="project" value="UniProtKB-KW"/>
</dbReference>
<evidence type="ECO:0000256" key="9">
    <source>
        <dbReference type="ARBA" id="ARBA00023136"/>
    </source>
</evidence>
<keyword evidence="2" id="KW-0813">Transport</keyword>
<keyword evidence="8" id="KW-1278">Translocase</keyword>
<dbReference type="Proteomes" id="UP000712157">
    <property type="component" value="Unassembled WGS sequence"/>
</dbReference>
<dbReference type="InterPro" id="IPR003593">
    <property type="entry name" value="AAA+_ATPase"/>
</dbReference>
<proteinExistence type="predicted"/>
<dbReference type="PROSITE" id="PS00211">
    <property type="entry name" value="ABC_TRANSPORTER_1"/>
    <property type="match status" value="1"/>
</dbReference>
<evidence type="ECO:0000256" key="3">
    <source>
        <dbReference type="ARBA" id="ARBA00022475"/>
    </source>
</evidence>
<sequence length="504" mass="56363">MGEIILEMKNICKEFPGVKALSDVDFTVRRGEVHALIGENGAGKSTLMKVLTGIYRAESGTIRFKGKDFLARNPRDAQEQGISIIHQELNLLPDLNVAENIFITREPTKAAGCIVDDKKMHQRAGELMNRLSINIKTTETVENLSVAQKQMVEIAKALAVDSDILVLDEPTSALAENEVNTLFEIIRTLRNEGKGIVYISHRLEEFERIVDRVTVLRDGTYVDSMLWKDTDIDGVVTLMVGRSITEQYPKREAKPGEVVFEARHVSRGKVLKDAGICVRRGEVVGLAGLMGAGRTELARAIFGADPVEAGEFYLNGEQLHIKRPYDAIKRGMLYLTEDRKKDGIFLDMEVSMNITIGSLPYYASHNVIHEKKARKVVADQIRELRIKTPSERQIAKFLSGGNQQKVLIARWLCRKADLIIFDEPTRGIDVGARYEIYSLINKIAESGVGVIMISSDMPEILGMSDRIVVMCEGRITGEVTREEADQETILHMASNTHTRKREVV</sequence>
<organism evidence="11 12">
    <name type="scientific">Diplocloster agilis</name>
    <dbReference type="NCBI Taxonomy" id="2850323"/>
    <lineage>
        <taxon>Bacteria</taxon>
        <taxon>Bacillati</taxon>
        <taxon>Bacillota</taxon>
        <taxon>Clostridia</taxon>
        <taxon>Lachnospirales</taxon>
        <taxon>Lachnospiraceae</taxon>
        <taxon>Diplocloster</taxon>
    </lineage>
</organism>
<dbReference type="InterPro" id="IPR003439">
    <property type="entry name" value="ABC_transporter-like_ATP-bd"/>
</dbReference>
<dbReference type="SMART" id="SM00382">
    <property type="entry name" value="AAA"/>
    <property type="match status" value="2"/>
</dbReference>
<dbReference type="RefSeq" id="WP_238721637.1">
    <property type="nucleotide sequence ID" value="NZ_JAHQCW010000015.1"/>
</dbReference>
<accession>A0A949JZL6</accession>
<gene>
    <name evidence="11" type="ORF">KTH89_10670</name>
</gene>
<keyword evidence="5" id="KW-0677">Repeat</keyword>
<evidence type="ECO:0000313" key="12">
    <source>
        <dbReference type="Proteomes" id="UP000712157"/>
    </source>
</evidence>
<evidence type="ECO:0000313" key="11">
    <source>
        <dbReference type="EMBL" id="MBU9737004.1"/>
    </source>
</evidence>
<evidence type="ECO:0000256" key="5">
    <source>
        <dbReference type="ARBA" id="ARBA00022737"/>
    </source>
</evidence>
<dbReference type="Pfam" id="PF00005">
    <property type="entry name" value="ABC_tran"/>
    <property type="match status" value="2"/>
</dbReference>
<dbReference type="AlphaFoldDB" id="A0A949JZL6"/>
<dbReference type="Gene3D" id="3.40.50.300">
    <property type="entry name" value="P-loop containing nucleotide triphosphate hydrolases"/>
    <property type="match status" value="2"/>
</dbReference>
<dbReference type="PANTHER" id="PTHR43790">
    <property type="entry name" value="CARBOHYDRATE TRANSPORT ATP-BINDING PROTEIN MG119-RELATED"/>
    <property type="match status" value="1"/>
</dbReference>
<keyword evidence="6" id="KW-0547">Nucleotide-binding</keyword>
<dbReference type="CDD" id="cd03215">
    <property type="entry name" value="ABC_Carb_Monos_II"/>
    <property type="match status" value="1"/>
</dbReference>
<dbReference type="SUPFAM" id="SSF52540">
    <property type="entry name" value="P-loop containing nucleoside triphosphate hydrolases"/>
    <property type="match status" value="2"/>
</dbReference>
<evidence type="ECO:0000256" key="1">
    <source>
        <dbReference type="ARBA" id="ARBA00004202"/>
    </source>
</evidence>
<dbReference type="InterPro" id="IPR017871">
    <property type="entry name" value="ABC_transporter-like_CS"/>
</dbReference>
<dbReference type="EMBL" id="JAHQCW010000015">
    <property type="protein sequence ID" value="MBU9737004.1"/>
    <property type="molecule type" value="Genomic_DNA"/>
</dbReference>
<evidence type="ECO:0000259" key="10">
    <source>
        <dbReference type="PROSITE" id="PS50893"/>
    </source>
</evidence>
<evidence type="ECO:0000256" key="7">
    <source>
        <dbReference type="ARBA" id="ARBA00022840"/>
    </source>
</evidence>
<keyword evidence="4" id="KW-0762">Sugar transport</keyword>
<evidence type="ECO:0000256" key="8">
    <source>
        <dbReference type="ARBA" id="ARBA00022967"/>
    </source>
</evidence>
<dbReference type="FunFam" id="3.40.50.300:FF:000127">
    <property type="entry name" value="Ribose import ATP-binding protein RbsA"/>
    <property type="match status" value="1"/>
</dbReference>
<keyword evidence="3" id="KW-1003">Cell membrane</keyword>
<comment type="caution">
    <text evidence="11">The sequence shown here is derived from an EMBL/GenBank/DDBJ whole genome shotgun (WGS) entry which is preliminary data.</text>
</comment>